<dbReference type="RefSeq" id="WP_231318270.1">
    <property type="nucleotide sequence ID" value="NZ_CP088156.1"/>
</dbReference>
<dbReference type="NCBIfam" id="NF037959">
    <property type="entry name" value="MFS_SpdSyn"/>
    <property type="match status" value="1"/>
</dbReference>
<comment type="similarity">
    <text evidence="1">Belongs to the spermidine/spermine synthase family.</text>
</comment>
<dbReference type="InterPro" id="IPR030374">
    <property type="entry name" value="PABS"/>
</dbReference>
<evidence type="ECO:0000256" key="4">
    <source>
        <dbReference type="PROSITE-ProRule" id="PRU00354"/>
    </source>
</evidence>
<evidence type="ECO:0000256" key="5">
    <source>
        <dbReference type="SAM" id="SignalP"/>
    </source>
</evidence>
<dbReference type="PANTHER" id="PTHR43317">
    <property type="entry name" value="THERMOSPERMINE SYNTHASE ACAULIS5"/>
    <property type="match status" value="1"/>
</dbReference>
<accession>A0ABY3R5A1</accession>
<sequence length="308" mass="35063">MLIRSVIFGALAGCLLVTTASQAQDTRNLLESKESLYNNIYVYEQAPYRSMTFGHNRRIYTESVYNTRDELDLPVDYTRFMTASVMYAKDIRSVLEIGFGGGRTAWYLHRSLPQVQVTSVELDPTVLELAKKYFGIKEEPNFHVANRDGRLFVQESKERYDIILIDAYRGPFVPFHLLTKEFYQLVKDHLAEGGVVTQNVEPSTMLFDAAVKTIHSVFPQVDFYEAGGNIVMVAYPGDERKPEDLAATAQERDKAFGFRYKLADMLAQRKRIDIDGGQVIDAKAKVLTDDFAPVEALKTIERHNRKLP</sequence>
<feature type="domain" description="PABS" evidence="6">
    <location>
        <begin position="5"/>
        <end position="253"/>
    </location>
</feature>
<feature type="active site" description="Proton acceptor" evidence="4">
    <location>
        <position position="166"/>
    </location>
</feature>
<dbReference type="Pfam" id="PF01564">
    <property type="entry name" value="Spermine_synth"/>
    <property type="match status" value="1"/>
</dbReference>
<dbReference type="SUPFAM" id="SSF53335">
    <property type="entry name" value="S-adenosyl-L-methionine-dependent methyltransferases"/>
    <property type="match status" value="1"/>
</dbReference>
<keyword evidence="5" id="KW-0732">Signal</keyword>
<keyword evidence="2 4" id="KW-0808">Transferase</keyword>
<dbReference type="CDD" id="cd02440">
    <property type="entry name" value="AdoMet_MTases"/>
    <property type="match status" value="1"/>
</dbReference>
<dbReference type="PROSITE" id="PS51006">
    <property type="entry name" value="PABS_2"/>
    <property type="match status" value="1"/>
</dbReference>
<gene>
    <name evidence="7" type="ORF">LQG66_24740</name>
</gene>
<proteinExistence type="inferred from homology"/>
<evidence type="ECO:0000313" key="8">
    <source>
        <dbReference type="Proteomes" id="UP001431010"/>
    </source>
</evidence>
<dbReference type="Gene3D" id="3.40.50.150">
    <property type="entry name" value="Vaccinia Virus protein VP39"/>
    <property type="match status" value="1"/>
</dbReference>
<evidence type="ECO:0000256" key="2">
    <source>
        <dbReference type="ARBA" id="ARBA00022679"/>
    </source>
</evidence>
<feature type="signal peptide" evidence="5">
    <location>
        <begin position="1"/>
        <end position="23"/>
    </location>
</feature>
<reference evidence="7" key="1">
    <citation type="journal article" date="2024" name="Antonie Van Leeuwenhoek">
        <title>Bradyrhizobium ontarionense sp. nov., a novel bacterial symbiont isolated from Aeschynomene indica (Indian jointvetch), harbours photosynthesis, nitrogen fixation and nitrous oxide (N2O) reductase genes.</title>
        <authorList>
            <person name="Bromfield E.S.P."/>
            <person name="Cloutier S."/>
        </authorList>
    </citation>
    <scope>NUCLEOTIDE SEQUENCE</scope>
    <source>
        <strain evidence="7">A19</strain>
    </source>
</reference>
<evidence type="ECO:0000259" key="6">
    <source>
        <dbReference type="PROSITE" id="PS51006"/>
    </source>
</evidence>
<organism evidence="7 8">
    <name type="scientific">Bradyrhizobium ontarionense</name>
    <dbReference type="NCBI Taxonomy" id="2898149"/>
    <lineage>
        <taxon>Bacteria</taxon>
        <taxon>Pseudomonadati</taxon>
        <taxon>Pseudomonadota</taxon>
        <taxon>Alphaproteobacteria</taxon>
        <taxon>Hyphomicrobiales</taxon>
        <taxon>Nitrobacteraceae</taxon>
        <taxon>Bradyrhizobium</taxon>
    </lineage>
</organism>
<evidence type="ECO:0000256" key="3">
    <source>
        <dbReference type="ARBA" id="ARBA00023115"/>
    </source>
</evidence>
<evidence type="ECO:0000313" key="7">
    <source>
        <dbReference type="EMBL" id="UFZ02481.1"/>
    </source>
</evidence>
<keyword evidence="8" id="KW-1185">Reference proteome</keyword>
<dbReference type="PANTHER" id="PTHR43317:SF1">
    <property type="entry name" value="THERMOSPERMINE SYNTHASE ACAULIS5"/>
    <property type="match status" value="1"/>
</dbReference>
<keyword evidence="3 4" id="KW-0620">Polyamine biosynthesis</keyword>
<evidence type="ECO:0000256" key="1">
    <source>
        <dbReference type="ARBA" id="ARBA00007867"/>
    </source>
</evidence>
<dbReference type="InterPro" id="IPR029063">
    <property type="entry name" value="SAM-dependent_MTases_sf"/>
</dbReference>
<dbReference type="EMBL" id="CP088156">
    <property type="protein sequence ID" value="UFZ02481.1"/>
    <property type="molecule type" value="Genomic_DNA"/>
</dbReference>
<dbReference type="Proteomes" id="UP001431010">
    <property type="component" value="Chromosome"/>
</dbReference>
<protein>
    <submittedName>
        <fullName evidence="7">Fused MFS/spermidine synthase</fullName>
    </submittedName>
</protein>
<feature type="chain" id="PRO_5045110132" evidence="5">
    <location>
        <begin position="24"/>
        <end position="308"/>
    </location>
</feature>
<name>A0ABY3R5A1_9BRAD</name>